<feature type="region of interest" description="Disordered" evidence="4">
    <location>
        <begin position="404"/>
        <end position="456"/>
    </location>
</feature>
<dbReference type="GO" id="GO:0016593">
    <property type="term" value="C:Cdc73/Paf1 complex"/>
    <property type="evidence" value="ECO:0007669"/>
    <property type="project" value="InterPro"/>
</dbReference>
<accession>A3LTQ7</accession>
<dbReference type="InterPro" id="IPR007133">
    <property type="entry name" value="RNA_pol_II-assoc_Paf1"/>
</dbReference>
<dbReference type="RefSeq" id="XP_001384484.2">
    <property type="nucleotide sequence ID" value="XM_001384447.1"/>
</dbReference>
<name>A3LTQ7_PICST</name>
<keyword evidence="5" id="KW-0804">Transcription</keyword>
<dbReference type="STRING" id="322104.A3LTQ7"/>
<evidence type="ECO:0000313" key="5">
    <source>
        <dbReference type="EMBL" id="ABN66455.2"/>
    </source>
</evidence>
<feature type="compositionally biased region" description="Basic and acidic residues" evidence="4">
    <location>
        <begin position="432"/>
        <end position="456"/>
    </location>
</feature>
<keyword evidence="6" id="KW-1185">Reference proteome</keyword>
<dbReference type="Proteomes" id="UP000002258">
    <property type="component" value="Chromosome 4"/>
</dbReference>
<dbReference type="EMBL" id="CP000498">
    <property type="protein sequence ID" value="ABN66455.2"/>
    <property type="molecule type" value="Genomic_DNA"/>
</dbReference>
<dbReference type="GeneID" id="4838449"/>
<protein>
    <submittedName>
        <fullName evidence="5">DNA-directed RNA polymerase II regulator</fullName>
    </submittedName>
</protein>
<reference evidence="5 6" key="1">
    <citation type="journal article" date="2007" name="Nat. Biotechnol.">
        <title>Genome sequence of the lignocellulose-bioconverting and xylose-fermenting yeast Pichia stipitis.</title>
        <authorList>
            <person name="Jeffries T.W."/>
            <person name="Grigoriev I.V."/>
            <person name="Grimwood J."/>
            <person name="Laplaza J.M."/>
            <person name="Aerts A."/>
            <person name="Salamov A."/>
            <person name="Schmutz J."/>
            <person name="Lindquist E."/>
            <person name="Dehal P."/>
            <person name="Shapiro H."/>
            <person name="Jin Y.S."/>
            <person name="Passoth V."/>
            <person name="Richardson P.M."/>
        </authorList>
    </citation>
    <scope>NUCLEOTIDE SEQUENCE [LARGE SCALE GENOMIC DNA]</scope>
    <source>
        <strain evidence="6">ATCC 58785 / CBS 6054 / NBRC 10063 / NRRL Y-11545</strain>
    </source>
</reference>
<dbReference type="Pfam" id="PF03985">
    <property type="entry name" value="Paf1"/>
    <property type="match status" value="1"/>
</dbReference>
<keyword evidence="5" id="KW-0240">DNA-directed RNA polymerase</keyword>
<dbReference type="InParanoid" id="A3LTQ7"/>
<comment type="subcellular location">
    <subcellularLocation>
        <location evidence="1">Nucleus</location>
    </subcellularLocation>
</comment>
<dbReference type="AlphaFoldDB" id="A3LTQ7"/>
<dbReference type="PANTHER" id="PTHR23188">
    <property type="entry name" value="RNA POLYMERASE II-ASSOCIATED FACTOR 1 HOMOLOG"/>
    <property type="match status" value="1"/>
</dbReference>
<gene>
    <name evidence="5" type="ORF">PICST_45484</name>
</gene>
<proteinExistence type="inferred from homology"/>
<organism evidence="5 6">
    <name type="scientific">Scheffersomyces stipitis (strain ATCC 58785 / CBS 6054 / NBRC 10063 / NRRL Y-11545)</name>
    <name type="common">Yeast</name>
    <name type="synonym">Pichia stipitis</name>
    <dbReference type="NCBI Taxonomy" id="322104"/>
    <lineage>
        <taxon>Eukaryota</taxon>
        <taxon>Fungi</taxon>
        <taxon>Dikarya</taxon>
        <taxon>Ascomycota</taxon>
        <taxon>Saccharomycotina</taxon>
        <taxon>Pichiomycetes</taxon>
        <taxon>Debaryomycetaceae</taxon>
        <taxon>Scheffersomyces</taxon>
    </lineage>
</organism>
<dbReference type="OrthoDB" id="10260285at2759"/>
<dbReference type="eggNOG" id="KOG2478">
    <property type="taxonomic scope" value="Eukaryota"/>
</dbReference>
<evidence type="ECO:0000313" key="6">
    <source>
        <dbReference type="Proteomes" id="UP000002258"/>
    </source>
</evidence>
<dbReference type="OMA" id="LVCRIKY"/>
<evidence type="ECO:0000256" key="3">
    <source>
        <dbReference type="ARBA" id="ARBA00023242"/>
    </source>
</evidence>
<feature type="compositionally biased region" description="Acidic residues" evidence="4">
    <location>
        <begin position="412"/>
        <end position="431"/>
    </location>
</feature>
<dbReference type="PANTHER" id="PTHR23188:SF12">
    <property type="entry name" value="RNA POLYMERASE II-ASSOCIATED FACTOR 1 HOMOLOG"/>
    <property type="match status" value="1"/>
</dbReference>
<evidence type="ECO:0000256" key="1">
    <source>
        <dbReference type="ARBA" id="ARBA00004123"/>
    </source>
</evidence>
<sequence>MSQKPSSKPIRQDYIAKVRYTNNLPPPPLNPKFIQYNTTEQVSSQKEAEYLISSVFRKENFTRLMENIDEELGMNLNLINNRGFLDNGDETVINNFVTKDSGNSNSNKSGLVTLHPSDRALLRDAGIGKISKSEPGVSFLRRTEYIADMHVAKVNDELEDSKKKKKNTAETHDPEAQLRAVEDTFDNAQESLTNFARLKHPKKKHLKAVAAWPLLPDTSAMDTKYIAVKFLGSASISRELQANKRKDKNYNEVLEKNALETAILKPITSDDGEWISFYEVRDANKAVELNSRLNSTERERPIVNMLDEDVEGQESYKFKHLKNYDMNFNRFTKPYEELSIKFIPEEVGSKKRKVAYYYPVSGRIDLKKHRSSTNSEINRFLKDSTVDVINFKLREPSTNEIKKMDAIRSEFDPMEYEGEEEEEDEEDDAQADDARAEDVRDVGEEFNEASKTDEAD</sequence>
<keyword evidence="3" id="KW-0539">Nucleus</keyword>
<dbReference type="GO" id="GO:0006368">
    <property type="term" value="P:transcription elongation by RNA polymerase II"/>
    <property type="evidence" value="ECO:0007669"/>
    <property type="project" value="InterPro"/>
</dbReference>
<comment type="similarity">
    <text evidence="2">Belongs to the PAF1 family.</text>
</comment>
<dbReference type="GO" id="GO:0000993">
    <property type="term" value="F:RNA polymerase II complex binding"/>
    <property type="evidence" value="ECO:0007669"/>
    <property type="project" value="TreeGrafter"/>
</dbReference>
<dbReference type="FunCoup" id="A3LTQ7">
    <property type="interactions" value="326"/>
</dbReference>
<dbReference type="HOGENOM" id="CLU_021991_3_1_1"/>
<evidence type="ECO:0000256" key="2">
    <source>
        <dbReference type="ARBA" id="ARBA00007560"/>
    </source>
</evidence>
<dbReference type="GO" id="GO:0003682">
    <property type="term" value="F:chromatin binding"/>
    <property type="evidence" value="ECO:0007669"/>
    <property type="project" value="TreeGrafter"/>
</dbReference>
<evidence type="ECO:0000256" key="4">
    <source>
        <dbReference type="SAM" id="MobiDB-lite"/>
    </source>
</evidence>
<dbReference type="KEGG" id="pic:PICST_45484"/>